<dbReference type="GeneID" id="89942335"/>
<proteinExistence type="predicted"/>
<dbReference type="Proteomes" id="UP001302812">
    <property type="component" value="Unassembled WGS sequence"/>
</dbReference>
<dbReference type="RefSeq" id="XP_064665625.1">
    <property type="nucleotide sequence ID" value="XM_064818210.1"/>
</dbReference>
<reference evidence="2" key="2">
    <citation type="submission" date="2023-05" db="EMBL/GenBank/DDBJ databases">
        <authorList>
            <consortium name="Lawrence Berkeley National Laboratory"/>
            <person name="Steindorff A."/>
            <person name="Hensen N."/>
            <person name="Bonometti L."/>
            <person name="Westerberg I."/>
            <person name="Brannstrom I.O."/>
            <person name="Guillou S."/>
            <person name="Cros-Aarteil S."/>
            <person name="Calhoun S."/>
            <person name="Haridas S."/>
            <person name="Kuo A."/>
            <person name="Mondo S."/>
            <person name="Pangilinan J."/>
            <person name="Riley R."/>
            <person name="Labutti K."/>
            <person name="Andreopoulos B."/>
            <person name="Lipzen A."/>
            <person name="Chen C."/>
            <person name="Yanf M."/>
            <person name="Daum C."/>
            <person name="Ng V."/>
            <person name="Clum A."/>
            <person name="Ohm R."/>
            <person name="Martin F."/>
            <person name="Silar P."/>
            <person name="Natvig D."/>
            <person name="Lalanne C."/>
            <person name="Gautier V."/>
            <person name="Ament-Velasquez S.L."/>
            <person name="Kruys A."/>
            <person name="Hutchinson M.I."/>
            <person name="Powell A.J."/>
            <person name="Barry K."/>
            <person name="Miller A.N."/>
            <person name="Grigoriev I.V."/>
            <person name="Debuchy R."/>
            <person name="Gladieux P."/>
            <person name="Thoren M.H."/>
            <person name="Johannesson H."/>
        </authorList>
    </citation>
    <scope>NUCLEOTIDE SEQUENCE</scope>
    <source>
        <strain evidence="2">CBS 508.74</strain>
    </source>
</reference>
<accession>A0AAN6T7I3</accession>
<sequence>MAAIMTFSALYWALLSCLALGAASSQPNAIGEHVYGPLVPRGHAGMAARRHMHAQVHAMNASVANMMLYGRADEPDNRNPDGTPYGPLSYVPGCFYCPSIEDLALEGRALLDSLTTEKMKTYMRKDRADTLHDKCVFYTSSLTAPEPKYLSKGASDWACRKGKISIWHMWPNKAMEAAELQYRDFYGIFEPGWLNSIVSLPKINNVPPHIVYFENMSEAIAQSCSGEVVIITQSPDNMRQYVDGTRGENIWKNKERPALEILWRRGVVTKFYVVDYNNMDDAYEFNIVDSSTGDKVSSRLIKVASRDDGLEKRAICDSSGLDSLSSMPADPFSDSYSLF</sequence>
<feature type="signal peptide" evidence="1">
    <location>
        <begin position="1"/>
        <end position="25"/>
    </location>
</feature>
<evidence type="ECO:0000313" key="2">
    <source>
        <dbReference type="EMBL" id="KAK4108055.1"/>
    </source>
</evidence>
<gene>
    <name evidence="2" type="ORF">N656DRAFT_802124</name>
</gene>
<feature type="chain" id="PRO_5042823751" evidence="1">
    <location>
        <begin position="26"/>
        <end position="339"/>
    </location>
</feature>
<dbReference type="AlphaFoldDB" id="A0AAN6T7I3"/>
<evidence type="ECO:0000256" key="1">
    <source>
        <dbReference type="SAM" id="SignalP"/>
    </source>
</evidence>
<dbReference type="EMBL" id="MU853366">
    <property type="protein sequence ID" value="KAK4108055.1"/>
    <property type="molecule type" value="Genomic_DNA"/>
</dbReference>
<protein>
    <submittedName>
        <fullName evidence="2">Uncharacterized protein</fullName>
    </submittedName>
</protein>
<evidence type="ECO:0000313" key="3">
    <source>
        <dbReference type="Proteomes" id="UP001302812"/>
    </source>
</evidence>
<comment type="caution">
    <text evidence="2">The sequence shown here is derived from an EMBL/GenBank/DDBJ whole genome shotgun (WGS) entry which is preliminary data.</text>
</comment>
<reference evidence="2" key="1">
    <citation type="journal article" date="2023" name="Mol. Phylogenet. Evol.">
        <title>Genome-scale phylogeny and comparative genomics of the fungal order Sordariales.</title>
        <authorList>
            <person name="Hensen N."/>
            <person name="Bonometti L."/>
            <person name="Westerberg I."/>
            <person name="Brannstrom I.O."/>
            <person name="Guillou S."/>
            <person name="Cros-Aarteil S."/>
            <person name="Calhoun S."/>
            <person name="Haridas S."/>
            <person name="Kuo A."/>
            <person name="Mondo S."/>
            <person name="Pangilinan J."/>
            <person name="Riley R."/>
            <person name="LaButti K."/>
            <person name="Andreopoulos B."/>
            <person name="Lipzen A."/>
            <person name="Chen C."/>
            <person name="Yan M."/>
            <person name="Daum C."/>
            <person name="Ng V."/>
            <person name="Clum A."/>
            <person name="Steindorff A."/>
            <person name="Ohm R.A."/>
            <person name="Martin F."/>
            <person name="Silar P."/>
            <person name="Natvig D.O."/>
            <person name="Lalanne C."/>
            <person name="Gautier V."/>
            <person name="Ament-Velasquez S.L."/>
            <person name="Kruys A."/>
            <person name="Hutchinson M.I."/>
            <person name="Powell A.J."/>
            <person name="Barry K."/>
            <person name="Miller A.N."/>
            <person name="Grigoriev I.V."/>
            <person name="Debuchy R."/>
            <person name="Gladieux P."/>
            <person name="Hiltunen Thoren M."/>
            <person name="Johannesson H."/>
        </authorList>
    </citation>
    <scope>NUCLEOTIDE SEQUENCE</scope>
    <source>
        <strain evidence="2">CBS 508.74</strain>
    </source>
</reference>
<keyword evidence="3" id="KW-1185">Reference proteome</keyword>
<keyword evidence="1" id="KW-0732">Signal</keyword>
<name>A0AAN6T7I3_9PEZI</name>
<organism evidence="2 3">
    <name type="scientific">Canariomyces notabilis</name>
    <dbReference type="NCBI Taxonomy" id="2074819"/>
    <lineage>
        <taxon>Eukaryota</taxon>
        <taxon>Fungi</taxon>
        <taxon>Dikarya</taxon>
        <taxon>Ascomycota</taxon>
        <taxon>Pezizomycotina</taxon>
        <taxon>Sordariomycetes</taxon>
        <taxon>Sordariomycetidae</taxon>
        <taxon>Sordariales</taxon>
        <taxon>Chaetomiaceae</taxon>
        <taxon>Canariomyces</taxon>
    </lineage>
</organism>